<dbReference type="GO" id="GO:0004359">
    <property type="term" value="F:glutaminase activity"/>
    <property type="evidence" value="ECO:0007669"/>
    <property type="project" value="RHEA"/>
</dbReference>
<keyword evidence="5 11" id="KW-0547">Nucleotide-binding</keyword>
<keyword evidence="4 11" id="KW-0436">Ligase</keyword>
<evidence type="ECO:0000259" key="13">
    <source>
        <dbReference type="SMART" id="SM01097"/>
    </source>
</evidence>
<dbReference type="NCBIfam" id="TIGR01368">
    <property type="entry name" value="CPSaseIIsmall"/>
    <property type="match status" value="1"/>
</dbReference>
<evidence type="ECO:0000256" key="11">
    <source>
        <dbReference type="HAMAP-Rule" id="MF_01209"/>
    </source>
</evidence>
<feature type="region of interest" description="Disordered" evidence="12">
    <location>
        <begin position="1"/>
        <end position="26"/>
    </location>
</feature>
<dbReference type="InterPro" id="IPR002474">
    <property type="entry name" value="CarbamoylP_synth_ssu_N"/>
</dbReference>
<gene>
    <name evidence="11" type="primary">carA</name>
    <name evidence="14" type="ORF">DL240_06335</name>
</gene>
<feature type="binding site" evidence="11">
    <location>
        <position position="347"/>
    </location>
    <ligand>
        <name>L-glutamine</name>
        <dbReference type="ChEBI" id="CHEBI:58359"/>
    </ligand>
</feature>
<feature type="binding site" evidence="11">
    <location>
        <position position="344"/>
    </location>
    <ligand>
        <name>L-glutamine</name>
        <dbReference type="ChEBI" id="CHEBI:58359"/>
    </ligand>
</feature>
<feature type="binding site" evidence="11">
    <location>
        <position position="277"/>
    </location>
    <ligand>
        <name>L-glutamine</name>
        <dbReference type="ChEBI" id="CHEBI:58359"/>
    </ligand>
</feature>
<comment type="catalytic activity">
    <reaction evidence="9 11">
        <text>hydrogencarbonate + L-glutamine + 2 ATP + H2O = carbamoyl phosphate + L-glutamate + 2 ADP + phosphate + 2 H(+)</text>
        <dbReference type="Rhea" id="RHEA:18633"/>
        <dbReference type="ChEBI" id="CHEBI:15377"/>
        <dbReference type="ChEBI" id="CHEBI:15378"/>
        <dbReference type="ChEBI" id="CHEBI:17544"/>
        <dbReference type="ChEBI" id="CHEBI:29985"/>
        <dbReference type="ChEBI" id="CHEBI:30616"/>
        <dbReference type="ChEBI" id="CHEBI:43474"/>
        <dbReference type="ChEBI" id="CHEBI:58228"/>
        <dbReference type="ChEBI" id="CHEBI:58359"/>
        <dbReference type="ChEBI" id="CHEBI:456216"/>
        <dbReference type="EC" id="6.3.5.5"/>
    </reaction>
</comment>
<organism evidence="14 15">
    <name type="scientific">Lujinxingia litoralis</name>
    <dbReference type="NCBI Taxonomy" id="2211119"/>
    <lineage>
        <taxon>Bacteria</taxon>
        <taxon>Deltaproteobacteria</taxon>
        <taxon>Bradymonadales</taxon>
        <taxon>Lujinxingiaceae</taxon>
        <taxon>Lujinxingia</taxon>
    </lineage>
</organism>
<evidence type="ECO:0000256" key="12">
    <source>
        <dbReference type="SAM" id="MobiDB-lite"/>
    </source>
</evidence>
<comment type="pathway">
    <text evidence="2 11">Amino-acid biosynthesis; L-arginine biosynthesis; carbamoyl phosphate from bicarbonate: step 1/1.</text>
</comment>
<feature type="active site" description="Nucleophile" evidence="11">
    <location>
        <position position="302"/>
    </location>
</feature>
<feature type="compositionally biased region" description="Basic and acidic residues" evidence="12">
    <location>
        <begin position="1"/>
        <end position="15"/>
    </location>
</feature>
<dbReference type="InterPro" id="IPR006274">
    <property type="entry name" value="CarbamoylP_synth_ssu"/>
</dbReference>
<proteinExistence type="inferred from homology"/>
<dbReference type="UniPathway" id="UPA00070">
    <property type="reaction ID" value="UER00115"/>
</dbReference>
<dbReference type="PANTHER" id="PTHR43418">
    <property type="entry name" value="MULTIFUNCTIONAL TRYPTOPHAN BIOSYNTHESIS PROTEIN-RELATED"/>
    <property type="match status" value="1"/>
</dbReference>
<dbReference type="PRINTS" id="PR00099">
    <property type="entry name" value="CPSGATASE"/>
</dbReference>
<evidence type="ECO:0000256" key="4">
    <source>
        <dbReference type="ARBA" id="ARBA00022598"/>
    </source>
</evidence>
<keyword evidence="11" id="KW-0028">Amino-acid biosynthesis</keyword>
<evidence type="ECO:0000313" key="15">
    <source>
        <dbReference type="Proteomes" id="UP000249169"/>
    </source>
</evidence>
<comment type="similarity">
    <text evidence="3 11">Belongs to the CarA family.</text>
</comment>
<evidence type="ECO:0000256" key="2">
    <source>
        <dbReference type="ARBA" id="ARBA00005077"/>
    </source>
</evidence>
<dbReference type="UniPathway" id="UPA00068">
    <property type="reaction ID" value="UER00171"/>
</dbReference>
<evidence type="ECO:0000256" key="3">
    <source>
        <dbReference type="ARBA" id="ARBA00007800"/>
    </source>
</evidence>
<feature type="active site" evidence="11">
    <location>
        <position position="386"/>
    </location>
</feature>
<dbReference type="Proteomes" id="UP000249169">
    <property type="component" value="Unassembled WGS sequence"/>
</dbReference>
<evidence type="ECO:0000256" key="10">
    <source>
        <dbReference type="ARBA" id="ARBA00049285"/>
    </source>
</evidence>
<comment type="pathway">
    <text evidence="1 11">Pyrimidine metabolism; UMP biosynthesis via de novo pathway; (S)-dihydroorotate from bicarbonate: step 1/3.</text>
</comment>
<dbReference type="SUPFAM" id="SSF52317">
    <property type="entry name" value="Class I glutamine amidotransferase-like"/>
    <property type="match status" value="1"/>
</dbReference>
<dbReference type="Pfam" id="PF00117">
    <property type="entry name" value="GATase"/>
    <property type="match status" value="1"/>
</dbReference>
<dbReference type="PROSITE" id="PS51273">
    <property type="entry name" value="GATASE_TYPE_1"/>
    <property type="match status" value="1"/>
</dbReference>
<comment type="caution">
    <text evidence="14">The sequence shown here is derived from an EMBL/GenBank/DDBJ whole genome shotgun (WGS) entry which is preliminary data.</text>
</comment>
<name>A0A328CBA7_9DELT</name>
<evidence type="ECO:0000256" key="9">
    <source>
        <dbReference type="ARBA" id="ARBA00048816"/>
    </source>
</evidence>
<dbReference type="SMART" id="SM01097">
    <property type="entry name" value="CPSase_sm_chain"/>
    <property type="match status" value="1"/>
</dbReference>
<dbReference type="GO" id="GO:0006526">
    <property type="term" value="P:L-arginine biosynthetic process"/>
    <property type="evidence" value="ECO:0007669"/>
    <property type="project" value="UniProtKB-UniRule"/>
</dbReference>
<feature type="active site" evidence="11">
    <location>
        <position position="388"/>
    </location>
</feature>
<dbReference type="FunFam" id="3.50.30.20:FF:000001">
    <property type="entry name" value="Carbamoyl-phosphate synthase small chain"/>
    <property type="match status" value="1"/>
</dbReference>
<reference evidence="14 15" key="1">
    <citation type="submission" date="2018-05" db="EMBL/GenBank/DDBJ databases">
        <title>Lujinxingia marina gen. nov. sp. nov., a new facultative anaerobic member of the class Deltaproteobacteria, and proposal of Lujinxingaceae fam. nov.</title>
        <authorList>
            <person name="Li C.-M."/>
        </authorList>
    </citation>
    <scope>NUCLEOTIDE SEQUENCE [LARGE SCALE GENOMIC DNA]</scope>
    <source>
        <strain evidence="14 15">B210</strain>
    </source>
</reference>
<dbReference type="PRINTS" id="PR00096">
    <property type="entry name" value="GATASE"/>
</dbReference>
<feature type="region of interest" description="CPSase" evidence="11">
    <location>
        <begin position="1"/>
        <end position="226"/>
    </location>
</feature>
<dbReference type="InterPro" id="IPR035686">
    <property type="entry name" value="CPSase_GATase1"/>
</dbReference>
<keyword evidence="15" id="KW-1185">Reference proteome</keyword>
<dbReference type="CDD" id="cd01744">
    <property type="entry name" value="GATase1_CPSase"/>
    <property type="match status" value="1"/>
</dbReference>
<dbReference type="GO" id="GO:0006207">
    <property type="term" value="P:'de novo' pyrimidine nucleobase biosynthetic process"/>
    <property type="evidence" value="ECO:0007669"/>
    <property type="project" value="InterPro"/>
</dbReference>
<dbReference type="InterPro" id="IPR029062">
    <property type="entry name" value="Class_I_gatase-like"/>
</dbReference>
<dbReference type="PRINTS" id="PR00097">
    <property type="entry name" value="ANTSNTHASEII"/>
</dbReference>
<dbReference type="GO" id="GO:0005524">
    <property type="term" value="F:ATP binding"/>
    <property type="evidence" value="ECO:0007669"/>
    <property type="project" value="UniProtKB-UniRule"/>
</dbReference>
<feature type="binding site" evidence="11">
    <location>
        <position position="306"/>
    </location>
    <ligand>
        <name>L-glutamine</name>
        <dbReference type="ChEBI" id="CHEBI:58359"/>
    </ligand>
</feature>
<comment type="catalytic activity">
    <reaction evidence="10 11">
        <text>L-glutamine + H2O = L-glutamate + NH4(+)</text>
        <dbReference type="Rhea" id="RHEA:15889"/>
        <dbReference type="ChEBI" id="CHEBI:15377"/>
        <dbReference type="ChEBI" id="CHEBI:28938"/>
        <dbReference type="ChEBI" id="CHEBI:29985"/>
        <dbReference type="ChEBI" id="CHEBI:58359"/>
    </reaction>
</comment>
<dbReference type="Gene3D" id="3.50.30.20">
    <property type="entry name" value="Carbamoyl-phosphate synthase small subunit, N-terminal domain"/>
    <property type="match status" value="1"/>
</dbReference>
<sequence length="415" mass="45203">MRHTLDRARNAREEQQLSQSRPRLKSLSGRSPAILVFEDGSCFEGLSAGAGGSTLGEVVFNTSMSGYQEIATDPSYRGQIVTYTMPHMGNYGVNSVDDESVEFQAAGVVVRSLARLASNHRAEQSFEEWLVAHGVVGICEVDTRELTRKLRDGGVGLGIIVHDATREDAPAALKLLAAHPDYGSVDFVSEVATTRALHVSVDGDNAWEHPLRLTPLEQAMAPGEGTHVVVMDFGVKFSILRHLVARGIRVTLMPRDADLSAVEALDPDGVLWSNGPGDPDKMEPFIAQVRAISERFPTMGICLGHQLLAKAFGGQTFKLAFGHRGPNQPVQDQRDKTVAMTSQNHGYAVRREGFPDELEVTHVNLNDHTISGFAHRTLPIHAVQYHPEAGPGPNDATSFFDRFALAIDEHYAARA</sequence>
<dbReference type="GO" id="GO:0044205">
    <property type="term" value="P:'de novo' UMP biosynthetic process"/>
    <property type="evidence" value="ECO:0007669"/>
    <property type="project" value="UniProtKB-UniRule"/>
</dbReference>
<keyword evidence="7 11" id="KW-0315">Glutamine amidotransferase</keyword>
<protein>
    <recommendedName>
        <fullName evidence="11">Carbamoyl phosphate synthase small chain</fullName>
        <ecNumber evidence="11">6.3.5.5</ecNumber>
    </recommendedName>
    <alternativeName>
        <fullName evidence="11">Carbamoyl phosphate synthetase glutamine chain</fullName>
    </alternativeName>
</protein>
<dbReference type="AlphaFoldDB" id="A0A328CBA7"/>
<dbReference type="GO" id="GO:0006541">
    <property type="term" value="P:glutamine metabolic process"/>
    <property type="evidence" value="ECO:0007669"/>
    <property type="project" value="InterPro"/>
</dbReference>
<dbReference type="InterPro" id="IPR036480">
    <property type="entry name" value="CarbP_synth_ssu_N_sf"/>
</dbReference>
<feature type="binding site" evidence="11">
    <location>
        <position position="75"/>
    </location>
    <ligand>
        <name>L-glutamine</name>
        <dbReference type="ChEBI" id="CHEBI:58359"/>
    </ligand>
</feature>
<dbReference type="GO" id="GO:0004088">
    <property type="term" value="F:carbamoyl-phosphate synthase (glutamine-hydrolyzing) activity"/>
    <property type="evidence" value="ECO:0007669"/>
    <property type="project" value="UniProtKB-UniRule"/>
</dbReference>
<dbReference type="HAMAP" id="MF_01209">
    <property type="entry name" value="CPSase_S_chain"/>
    <property type="match status" value="1"/>
</dbReference>
<keyword evidence="6 11" id="KW-0067">ATP-binding</keyword>
<dbReference type="PANTHER" id="PTHR43418:SF7">
    <property type="entry name" value="CARBAMOYL-PHOSPHATE SYNTHASE SMALL CHAIN"/>
    <property type="match status" value="1"/>
</dbReference>
<dbReference type="EMBL" id="QHKO01000002">
    <property type="protein sequence ID" value="RAL23769.1"/>
    <property type="molecule type" value="Genomic_DNA"/>
</dbReference>
<dbReference type="NCBIfam" id="NF009475">
    <property type="entry name" value="PRK12838.1"/>
    <property type="match status" value="1"/>
</dbReference>
<dbReference type="InterPro" id="IPR050472">
    <property type="entry name" value="Anth_synth/Amidotransfase"/>
</dbReference>
<dbReference type="SUPFAM" id="SSF52021">
    <property type="entry name" value="Carbamoyl phosphate synthetase, small subunit N-terminal domain"/>
    <property type="match status" value="1"/>
</dbReference>
<feature type="binding site" evidence="11">
    <location>
        <position position="303"/>
    </location>
    <ligand>
        <name>L-glutamine</name>
        <dbReference type="ChEBI" id="CHEBI:58359"/>
    </ligand>
</feature>
<dbReference type="EC" id="6.3.5.5" evidence="11"/>
<evidence type="ECO:0000313" key="14">
    <source>
        <dbReference type="EMBL" id="RAL23769.1"/>
    </source>
</evidence>
<keyword evidence="11" id="KW-0055">Arginine biosynthesis</keyword>
<feature type="binding site" evidence="11">
    <location>
        <position position="275"/>
    </location>
    <ligand>
        <name>L-glutamine</name>
        <dbReference type="ChEBI" id="CHEBI:58359"/>
    </ligand>
</feature>
<feature type="binding site" evidence="11">
    <location>
        <position position="346"/>
    </location>
    <ligand>
        <name>L-glutamine</name>
        <dbReference type="ChEBI" id="CHEBI:58359"/>
    </ligand>
</feature>
<keyword evidence="8 11" id="KW-0665">Pyrimidine biosynthesis</keyword>
<comment type="subunit">
    <text evidence="11">Composed of two chains; the small (or glutamine) chain promotes the hydrolysis of glutamine to ammonia, which is used by the large (or ammonia) chain to synthesize carbamoyl phosphate. Tetramer of heterodimers (alpha,beta)4.</text>
</comment>
<comment type="function">
    <text evidence="11">Small subunit of the glutamine-dependent carbamoyl phosphate synthetase (CPSase). CPSase catalyzes the formation of carbamoyl phosphate from the ammonia moiety of glutamine, carbonate, and phosphate donated by ATP, constituting the first step of 2 biosynthetic pathways, one leading to arginine and/or urea and the other to pyrimidine nucleotides. The small subunit (glutamine amidotransferase) binds and cleaves glutamine to supply the large subunit with the substrate ammonia.</text>
</comment>
<evidence type="ECO:0000256" key="1">
    <source>
        <dbReference type="ARBA" id="ARBA00004812"/>
    </source>
</evidence>
<accession>A0A328CBA7</accession>
<dbReference type="Gene3D" id="3.40.50.880">
    <property type="match status" value="1"/>
</dbReference>
<evidence type="ECO:0000256" key="5">
    <source>
        <dbReference type="ARBA" id="ARBA00022741"/>
    </source>
</evidence>
<feature type="domain" description="Carbamoyl-phosphate synthase small subunit N-terminal" evidence="13">
    <location>
        <begin position="31"/>
        <end position="161"/>
    </location>
</feature>
<evidence type="ECO:0000256" key="6">
    <source>
        <dbReference type="ARBA" id="ARBA00022840"/>
    </source>
</evidence>
<dbReference type="InterPro" id="IPR017926">
    <property type="entry name" value="GATASE"/>
</dbReference>
<evidence type="ECO:0000256" key="7">
    <source>
        <dbReference type="ARBA" id="ARBA00022962"/>
    </source>
</evidence>
<dbReference type="Pfam" id="PF00988">
    <property type="entry name" value="CPSase_sm_chain"/>
    <property type="match status" value="1"/>
</dbReference>
<evidence type="ECO:0000256" key="8">
    <source>
        <dbReference type="ARBA" id="ARBA00022975"/>
    </source>
</evidence>